<keyword evidence="3 7" id="KW-0540">Nuclease</keyword>
<dbReference type="GO" id="GO:0000049">
    <property type="term" value="F:tRNA binding"/>
    <property type="evidence" value="ECO:0007669"/>
    <property type="project" value="UniProtKB-UniRule"/>
</dbReference>
<evidence type="ECO:0000256" key="3">
    <source>
        <dbReference type="ARBA" id="ARBA00022722"/>
    </source>
</evidence>
<reference evidence="9 10" key="1">
    <citation type="submission" date="2019-11" db="EMBL/GenBank/DDBJ databases">
        <title>Bacillus idriensis genome.</title>
        <authorList>
            <person name="Konopka E.N."/>
            <person name="Newman J.D."/>
        </authorList>
    </citation>
    <scope>NUCLEOTIDE SEQUENCE [LARGE SCALE GENOMIC DNA]</scope>
    <source>
        <strain evidence="9 10">DSM 19097</strain>
    </source>
</reference>
<dbReference type="GO" id="GO:0001682">
    <property type="term" value="P:tRNA 5'-leader removal"/>
    <property type="evidence" value="ECO:0007669"/>
    <property type="project" value="UniProtKB-UniRule"/>
</dbReference>
<keyword evidence="10" id="KW-1185">Reference proteome</keyword>
<evidence type="ECO:0000256" key="1">
    <source>
        <dbReference type="ARBA" id="ARBA00002663"/>
    </source>
</evidence>
<evidence type="ECO:0000256" key="7">
    <source>
        <dbReference type="HAMAP-Rule" id="MF_00227"/>
    </source>
</evidence>
<dbReference type="HAMAP" id="MF_00227">
    <property type="entry name" value="RNase_P"/>
    <property type="match status" value="1"/>
</dbReference>
<comment type="subunit">
    <text evidence="7">Consists of a catalytic RNA component (M1 or rnpB) and a protein subunit.</text>
</comment>
<dbReference type="NCBIfam" id="TIGR00188">
    <property type="entry name" value="rnpA"/>
    <property type="match status" value="1"/>
</dbReference>
<dbReference type="GO" id="GO:0004526">
    <property type="term" value="F:ribonuclease P activity"/>
    <property type="evidence" value="ECO:0007669"/>
    <property type="project" value="UniProtKB-UniRule"/>
</dbReference>
<sequence>MKKKNRIKKNEDFQKVFKHGKSMANRQFVIYMLNQPEEKEFRLGLSVSKKIGNAVTRNRIKRLVRQVFLEEKDSLKTGIDYIVIARKPASEMDYHEVKSSLLHLFRKTKVHRARPQRENSIKNT</sequence>
<dbReference type="PANTHER" id="PTHR33992:SF1">
    <property type="entry name" value="RIBONUCLEASE P PROTEIN COMPONENT"/>
    <property type="match status" value="1"/>
</dbReference>
<dbReference type="EMBL" id="WKKF01000002">
    <property type="protein sequence ID" value="MRX53996.1"/>
    <property type="molecule type" value="Genomic_DNA"/>
</dbReference>
<organism evidence="9 10">
    <name type="scientific">Metabacillus idriensis</name>
    <dbReference type="NCBI Taxonomy" id="324768"/>
    <lineage>
        <taxon>Bacteria</taxon>
        <taxon>Bacillati</taxon>
        <taxon>Bacillota</taxon>
        <taxon>Bacilli</taxon>
        <taxon>Bacillales</taxon>
        <taxon>Bacillaceae</taxon>
        <taxon>Metabacillus</taxon>
    </lineage>
</organism>
<dbReference type="InterPro" id="IPR020539">
    <property type="entry name" value="RNase_P_CS"/>
</dbReference>
<dbReference type="PROSITE" id="PS00648">
    <property type="entry name" value="RIBONUCLEASE_P"/>
    <property type="match status" value="1"/>
</dbReference>
<dbReference type="Proteomes" id="UP000441585">
    <property type="component" value="Unassembled WGS sequence"/>
</dbReference>
<keyword evidence="2 7" id="KW-0819">tRNA processing</keyword>
<comment type="caution">
    <text evidence="9">The sequence shown here is derived from an EMBL/GenBank/DDBJ whole genome shotgun (WGS) entry which is preliminary data.</text>
</comment>
<dbReference type="Pfam" id="PF00825">
    <property type="entry name" value="Ribonuclease_P"/>
    <property type="match status" value="1"/>
</dbReference>
<accession>A0A6I2MAK7</accession>
<dbReference type="InterPro" id="IPR014721">
    <property type="entry name" value="Ribsml_uS5_D2-typ_fold_subgr"/>
</dbReference>
<evidence type="ECO:0000256" key="2">
    <source>
        <dbReference type="ARBA" id="ARBA00022694"/>
    </source>
</evidence>
<gene>
    <name evidence="7 9" type="primary">rnpA</name>
    <name evidence="9" type="ORF">GJU41_08420</name>
</gene>
<dbReference type="FunFam" id="3.30.230.10:FF:000021">
    <property type="entry name" value="Ribonuclease P protein component"/>
    <property type="match status" value="1"/>
</dbReference>
<dbReference type="PANTHER" id="PTHR33992">
    <property type="entry name" value="RIBONUCLEASE P PROTEIN COMPONENT"/>
    <property type="match status" value="1"/>
</dbReference>
<protein>
    <recommendedName>
        <fullName evidence="7 8">Ribonuclease P protein component</fullName>
        <shortName evidence="7">RNase P protein</shortName>
        <shortName evidence="7">RNaseP protein</shortName>
        <ecNumber evidence="7 8">3.1.26.5</ecNumber>
    </recommendedName>
    <alternativeName>
        <fullName evidence="7">Protein C5</fullName>
    </alternativeName>
</protein>
<evidence type="ECO:0000313" key="9">
    <source>
        <dbReference type="EMBL" id="MRX53996.1"/>
    </source>
</evidence>
<proteinExistence type="inferred from homology"/>
<dbReference type="RefSeq" id="WP_070878916.1">
    <property type="nucleotide sequence ID" value="NZ_CAJGAA010000002.1"/>
</dbReference>
<evidence type="ECO:0000256" key="8">
    <source>
        <dbReference type="NCBIfam" id="TIGR00188"/>
    </source>
</evidence>
<dbReference type="InterPro" id="IPR020568">
    <property type="entry name" value="Ribosomal_Su5_D2-typ_SF"/>
</dbReference>
<evidence type="ECO:0000313" key="10">
    <source>
        <dbReference type="Proteomes" id="UP000441585"/>
    </source>
</evidence>
<dbReference type="GO" id="GO:0030677">
    <property type="term" value="C:ribonuclease P complex"/>
    <property type="evidence" value="ECO:0007669"/>
    <property type="project" value="TreeGrafter"/>
</dbReference>
<comment type="similarity">
    <text evidence="7">Belongs to the RnpA family.</text>
</comment>
<comment type="catalytic activity">
    <reaction evidence="7">
        <text>Endonucleolytic cleavage of RNA, removing 5'-extranucleotides from tRNA precursor.</text>
        <dbReference type="EC" id="3.1.26.5"/>
    </reaction>
</comment>
<keyword evidence="4 7" id="KW-0255">Endonuclease</keyword>
<dbReference type="AlphaFoldDB" id="A0A6I2MAK7"/>
<evidence type="ECO:0000256" key="6">
    <source>
        <dbReference type="ARBA" id="ARBA00022884"/>
    </source>
</evidence>
<dbReference type="InterPro" id="IPR000100">
    <property type="entry name" value="RNase_P"/>
</dbReference>
<dbReference type="GO" id="GO:0042781">
    <property type="term" value="F:3'-tRNA processing endoribonuclease activity"/>
    <property type="evidence" value="ECO:0007669"/>
    <property type="project" value="TreeGrafter"/>
</dbReference>
<comment type="function">
    <text evidence="1 7">RNaseP catalyzes the removal of the 5'-leader sequence from pre-tRNA to produce the mature 5'-terminus. It can also cleave other RNA substrates such as 4.5S RNA. The protein component plays an auxiliary but essential role in vivo by binding to the 5'-leader sequence and broadening the substrate specificity of the ribozyme.</text>
</comment>
<dbReference type="SUPFAM" id="SSF54211">
    <property type="entry name" value="Ribosomal protein S5 domain 2-like"/>
    <property type="match status" value="1"/>
</dbReference>
<evidence type="ECO:0000256" key="5">
    <source>
        <dbReference type="ARBA" id="ARBA00022801"/>
    </source>
</evidence>
<evidence type="ECO:0000256" key="4">
    <source>
        <dbReference type="ARBA" id="ARBA00022759"/>
    </source>
</evidence>
<dbReference type="EC" id="3.1.26.5" evidence="7 8"/>
<keyword evidence="5 7" id="KW-0378">Hydrolase</keyword>
<keyword evidence="6 7" id="KW-0694">RNA-binding</keyword>
<dbReference type="Gene3D" id="3.30.230.10">
    <property type="match status" value="1"/>
</dbReference>
<name>A0A6I2MAK7_9BACI</name>